<dbReference type="Pfam" id="PF00072">
    <property type="entry name" value="Response_reg"/>
    <property type="match status" value="1"/>
</dbReference>
<feature type="domain" description="Histidine kinase" evidence="14">
    <location>
        <begin position="239"/>
        <end position="464"/>
    </location>
</feature>
<evidence type="ECO:0000256" key="1">
    <source>
        <dbReference type="ARBA" id="ARBA00000085"/>
    </source>
</evidence>
<feature type="transmembrane region" description="Helical" evidence="13">
    <location>
        <begin position="149"/>
        <end position="167"/>
    </location>
</feature>
<sequence>MVLNSQAGSPSRLAISFGGEFRDSALEAAYCDASIEKSRASAKLSVTAITVASLSFLPMDLLLLPAPALYLFVGVRLAIGIIGIVTLMRLKHASTAQQIVWISYAQAIIFFFLNALIFNHPSLVRHGGVLIPMIAIALPMYLPGKSLHAALISAYGALISLLFWGVLRPDPEPPMDLAIILMMATIAFTVGNAFRIQLSRIRREEFLQIERINQINRELTAAKEQAEAGERIKGEFLAVMSHEIRTPMNGILGMIHLLLREHMRPSLRERLEVVRRSAEALRTILDDVLDLSSLDKESRSLNLGPVDMPKLVADVVDLMAPRAREKHLDLTFVHEGHRVGWVLGDAARIRQILLNLIGNAVKFTDKGSISVVMAGIVQSGVAGQERDAVLLTISDTGIGISPEEIGTVFEPFAQADASIRRRFGGLGLGLAIAKRLTQVMGGDISVSSEPGKGSTFTIILPLPAHEAPIDLSAPQISSGAKLAPSHKLRLLVVEDNPINQKVARGLLEIEGHACEIAENGREAIDAVQRSEFDAVLMDLQMPEMDGFEATRRIRKLGGRFVTLPIVALTANAMREDVERSREAGMNAHLAKPISIPQLLQVLASIAPGSEPHLSFVAPFLSPGSDVLLVGAVPPSTQAALRRLDLRLFPVSDMSAARTMMLSKTFPAVFLVSPTPVQVDTFRRQMGASLRIVVLADLESVAADEIRDAGADLALPLNSSIEALSQALFPAEEGINPVELLEPEAREKVTQLFLEHLRQQRLKIDKGVMSYDALQAIAHRVRGSASNMGFEDLANVAQDALTADEGNMMQIANNLRDAIQYTINSIEAGRRYEIGRGEEDRGEA</sequence>
<dbReference type="InterPro" id="IPR036641">
    <property type="entry name" value="HPT_dom_sf"/>
</dbReference>
<dbReference type="PRINTS" id="PR00344">
    <property type="entry name" value="BCTRLSENSOR"/>
</dbReference>
<dbReference type="CDD" id="cd16922">
    <property type="entry name" value="HATPase_EvgS-ArcB-TorS-like"/>
    <property type="match status" value="1"/>
</dbReference>
<dbReference type="InterPro" id="IPR001789">
    <property type="entry name" value="Sig_transdc_resp-reg_receiver"/>
</dbReference>
<evidence type="ECO:0000256" key="6">
    <source>
        <dbReference type="ARBA" id="ARBA00022692"/>
    </source>
</evidence>
<comment type="subcellular location">
    <subcellularLocation>
        <location evidence="2">Cell membrane</location>
        <topology evidence="2">Multi-pass membrane protein</topology>
    </subcellularLocation>
</comment>
<evidence type="ECO:0000256" key="2">
    <source>
        <dbReference type="ARBA" id="ARBA00004651"/>
    </source>
</evidence>
<dbReference type="PROSITE" id="PS50109">
    <property type="entry name" value="HIS_KIN"/>
    <property type="match status" value="1"/>
</dbReference>
<dbReference type="SUPFAM" id="SSF47384">
    <property type="entry name" value="Homodimeric domain of signal transducing histidine kinase"/>
    <property type="match status" value="1"/>
</dbReference>
<dbReference type="SMART" id="SM00387">
    <property type="entry name" value="HATPase_c"/>
    <property type="match status" value="1"/>
</dbReference>
<evidence type="ECO:0000256" key="11">
    <source>
        <dbReference type="ARBA" id="ARBA00023136"/>
    </source>
</evidence>
<evidence type="ECO:0000256" key="5">
    <source>
        <dbReference type="ARBA" id="ARBA00022553"/>
    </source>
</evidence>
<keyword evidence="5 12" id="KW-0597">Phosphoprotein</keyword>
<evidence type="ECO:0000256" key="8">
    <source>
        <dbReference type="ARBA" id="ARBA00022840"/>
    </source>
</evidence>
<dbReference type="Gene3D" id="3.40.50.2300">
    <property type="match status" value="1"/>
</dbReference>
<dbReference type="PANTHER" id="PTHR45339:SF1">
    <property type="entry name" value="HYBRID SIGNAL TRANSDUCTION HISTIDINE KINASE J"/>
    <property type="match status" value="1"/>
</dbReference>
<dbReference type="InterPro" id="IPR003594">
    <property type="entry name" value="HATPase_dom"/>
</dbReference>
<dbReference type="InterPro" id="IPR036097">
    <property type="entry name" value="HisK_dim/P_sf"/>
</dbReference>
<reference evidence="17" key="1">
    <citation type="journal article" date="2019" name="Int. J. Syst. Evol. Microbiol.">
        <title>The Global Catalogue of Microorganisms (GCM) 10K type strain sequencing project: providing services to taxonomists for standard genome sequencing and annotation.</title>
        <authorList>
            <consortium name="The Broad Institute Genomics Platform"/>
            <consortium name="The Broad Institute Genome Sequencing Center for Infectious Disease"/>
            <person name="Wu L."/>
            <person name="Ma J."/>
        </authorList>
    </citation>
    <scope>NUCLEOTIDE SEQUENCE [LARGE SCALE GENOMIC DNA]</scope>
    <source>
        <strain evidence="17">CG52</strain>
    </source>
</reference>
<dbReference type="PANTHER" id="PTHR45339">
    <property type="entry name" value="HYBRID SIGNAL TRANSDUCTION HISTIDINE KINASE J"/>
    <property type="match status" value="1"/>
</dbReference>
<dbReference type="InterPro" id="IPR003661">
    <property type="entry name" value="HisK_dim/P_dom"/>
</dbReference>
<dbReference type="GO" id="GO:0005524">
    <property type="term" value="F:ATP binding"/>
    <property type="evidence" value="ECO:0007669"/>
    <property type="project" value="UniProtKB-KW"/>
</dbReference>
<protein>
    <recommendedName>
        <fullName evidence="3">histidine kinase</fullName>
        <ecNumber evidence="3">2.7.13.3</ecNumber>
    </recommendedName>
</protein>
<keyword evidence="6 13" id="KW-0812">Transmembrane</keyword>
<evidence type="ECO:0000256" key="4">
    <source>
        <dbReference type="ARBA" id="ARBA00022475"/>
    </source>
</evidence>
<evidence type="ECO:0000256" key="7">
    <source>
        <dbReference type="ARBA" id="ARBA00022741"/>
    </source>
</evidence>
<dbReference type="EC" id="2.7.13.3" evidence="3"/>
<dbReference type="SUPFAM" id="SSF52172">
    <property type="entry name" value="CheY-like"/>
    <property type="match status" value="1"/>
</dbReference>
<feature type="transmembrane region" description="Helical" evidence="13">
    <location>
        <begin position="173"/>
        <end position="194"/>
    </location>
</feature>
<dbReference type="SMART" id="SM00388">
    <property type="entry name" value="HisKA"/>
    <property type="match status" value="1"/>
</dbReference>
<keyword evidence="9 13" id="KW-1133">Transmembrane helix</keyword>
<dbReference type="EMBL" id="JBHUEQ010000039">
    <property type="protein sequence ID" value="MFD1747426.1"/>
    <property type="molecule type" value="Genomic_DNA"/>
</dbReference>
<dbReference type="InterPro" id="IPR036890">
    <property type="entry name" value="HATPase_C_sf"/>
</dbReference>
<evidence type="ECO:0000256" key="3">
    <source>
        <dbReference type="ARBA" id="ARBA00012438"/>
    </source>
</evidence>
<dbReference type="SMART" id="SM00448">
    <property type="entry name" value="REC"/>
    <property type="match status" value="1"/>
</dbReference>
<dbReference type="Gene3D" id="1.10.287.130">
    <property type="match status" value="1"/>
</dbReference>
<dbReference type="SUPFAM" id="SSF47226">
    <property type="entry name" value="Histidine-containing phosphotransfer domain, HPT domain"/>
    <property type="match status" value="1"/>
</dbReference>
<dbReference type="SUPFAM" id="SSF55874">
    <property type="entry name" value="ATPase domain of HSP90 chaperone/DNA topoisomerase II/histidine kinase"/>
    <property type="match status" value="1"/>
</dbReference>
<dbReference type="Proteomes" id="UP001597322">
    <property type="component" value="Unassembled WGS sequence"/>
</dbReference>
<dbReference type="PROSITE" id="PS50110">
    <property type="entry name" value="RESPONSE_REGULATORY"/>
    <property type="match status" value="1"/>
</dbReference>
<keyword evidence="7" id="KW-0547">Nucleotide-binding</keyword>
<dbReference type="InterPro" id="IPR005467">
    <property type="entry name" value="His_kinase_dom"/>
</dbReference>
<dbReference type="RefSeq" id="WP_377404700.1">
    <property type="nucleotide sequence ID" value="NZ_JBHUEQ010000039.1"/>
</dbReference>
<dbReference type="Gene3D" id="3.30.565.10">
    <property type="entry name" value="Histidine kinase-like ATPase, C-terminal domain"/>
    <property type="match status" value="1"/>
</dbReference>
<evidence type="ECO:0000256" key="12">
    <source>
        <dbReference type="PROSITE-ProRule" id="PRU00169"/>
    </source>
</evidence>
<evidence type="ECO:0000313" key="17">
    <source>
        <dbReference type="Proteomes" id="UP001597322"/>
    </source>
</evidence>
<dbReference type="InterPro" id="IPR008207">
    <property type="entry name" value="Sig_transdc_His_kin_Hpt_dom"/>
</dbReference>
<comment type="caution">
    <text evidence="16">The sequence shown here is derived from an EMBL/GenBank/DDBJ whole genome shotgun (WGS) entry which is preliminary data.</text>
</comment>
<dbReference type="CDD" id="cd17546">
    <property type="entry name" value="REC_hyHK_CKI1_RcsC-like"/>
    <property type="match status" value="1"/>
</dbReference>
<name>A0ABW4M7X0_9HYPH</name>
<organism evidence="16 17">
    <name type="scientific">Rhizobium helianthi</name>
    <dbReference type="NCBI Taxonomy" id="1132695"/>
    <lineage>
        <taxon>Bacteria</taxon>
        <taxon>Pseudomonadati</taxon>
        <taxon>Pseudomonadota</taxon>
        <taxon>Alphaproteobacteria</taxon>
        <taxon>Hyphomicrobiales</taxon>
        <taxon>Rhizobiaceae</taxon>
        <taxon>Rhizobium/Agrobacterium group</taxon>
        <taxon>Rhizobium</taxon>
    </lineage>
</organism>
<keyword evidence="10" id="KW-0902">Two-component regulatory system</keyword>
<comment type="catalytic activity">
    <reaction evidence="1">
        <text>ATP + protein L-histidine = ADP + protein N-phospho-L-histidine.</text>
        <dbReference type="EC" id="2.7.13.3"/>
    </reaction>
</comment>
<dbReference type="InterPro" id="IPR011006">
    <property type="entry name" value="CheY-like_superfamily"/>
</dbReference>
<gene>
    <name evidence="16" type="ORF">ACFSE1_18305</name>
</gene>
<dbReference type="CDD" id="cd00082">
    <property type="entry name" value="HisKA"/>
    <property type="match status" value="1"/>
</dbReference>
<evidence type="ECO:0000256" key="10">
    <source>
        <dbReference type="ARBA" id="ARBA00023012"/>
    </source>
</evidence>
<evidence type="ECO:0000259" key="14">
    <source>
        <dbReference type="PROSITE" id="PS50109"/>
    </source>
</evidence>
<feature type="transmembrane region" description="Helical" evidence="13">
    <location>
        <begin position="99"/>
        <end position="117"/>
    </location>
</feature>
<keyword evidence="17" id="KW-1185">Reference proteome</keyword>
<evidence type="ECO:0000256" key="13">
    <source>
        <dbReference type="SAM" id="Phobius"/>
    </source>
</evidence>
<dbReference type="InterPro" id="IPR004358">
    <property type="entry name" value="Sig_transdc_His_kin-like_C"/>
</dbReference>
<evidence type="ECO:0000259" key="15">
    <source>
        <dbReference type="PROSITE" id="PS50110"/>
    </source>
</evidence>
<dbReference type="Gene3D" id="1.20.120.160">
    <property type="entry name" value="HPT domain"/>
    <property type="match status" value="1"/>
</dbReference>
<keyword evidence="8 16" id="KW-0067">ATP-binding</keyword>
<proteinExistence type="predicted"/>
<feature type="transmembrane region" description="Helical" evidence="13">
    <location>
        <begin position="69"/>
        <end position="87"/>
    </location>
</feature>
<accession>A0ABW4M7X0</accession>
<keyword evidence="11 13" id="KW-0472">Membrane</keyword>
<feature type="domain" description="Response regulatory" evidence="15">
    <location>
        <begin position="489"/>
        <end position="606"/>
    </location>
</feature>
<keyword evidence="4" id="KW-1003">Cell membrane</keyword>
<feature type="modified residue" description="4-aspartylphosphate" evidence="12">
    <location>
        <position position="538"/>
    </location>
</feature>
<evidence type="ECO:0000256" key="9">
    <source>
        <dbReference type="ARBA" id="ARBA00022989"/>
    </source>
</evidence>
<dbReference type="Pfam" id="PF02518">
    <property type="entry name" value="HATPase_c"/>
    <property type="match status" value="1"/>
</dbReference>
<dbReference type="Pfam" id="PF01627">
    <property type="entry name" value="Hpt"/>
    <property type="match status" value="1"/>
</dbReference>
<evidence type="ECO:0000313" key="16">
    <source>
        <dbReference type="EMBL" id="MFD1747426.1"/>
    </source>
</evidence>
<dbReference type="Pfam" id="PF00512">
    <property type="entry name" value="HisKA"/>
    <property type="match status" value="1"/>
</dbReference>